<dbReference type="EMBL" id="FLRE01000127">
    <property type="protein sequence ID" value="SBT36879.1"/>
    <property type="molecule type" value="Genomic_DNA"/>
</dbReference>
<name>A0A1A8YY21_PLAOA</name>
<evidence type="ECO:0000313" key="3">
    <source>
        <dbReference type="Proteomes" id="UP000078550"/>
    </source>
</evidence>
<reference evidence="1" key="1">
    <citation type="submission" date="2016-05" db="EMBL/GenBank/DDBJ databases">
        <authorList>
            <person name="Lavstsen T."/>
            <person name="Jespersen J.S."/>
        </authorList>
    </citation>
    <scope>NUCLEOTIDE SEQUENCE [LARGE SCALE GENOMIC DNA]</scope>
</reference>
<dbReference type="EMBL" id="FLRD01000097">
    <property type="protein sequence ID" value="SBT36507.1"/>
    <property type="molecule type" value="Genomic_DNA"/>
</dbReference>
<dbReference type="Proteomes" id="UP000078555">
    <property type="component" value="Unassembled WGS sequence"/>
</dbReference>
<dbReference type="Proteomes" id="UP000078550">
    <property type="component" value="Unassembled WGS sequence"/>
</dbReference>
<organism evidence="1 4">
    <name type="scientific">Plasmodium ovale wallikeri</name>
    <dbReference type="NCBI Taxonomy" id="864142"/>
    <lineage>
        <taxon>Eukaryota</taxon>
        <taxon>Sar</taxon>
        <taxon>Alveolata</taxon>
        <taxon>Apicomplexa</taxon>
        <taxon>Aconoidasida</taxon>
        <taxon>Haemosporida</taxon>
        <taxon>Plasmodiidae</taxon>
        <taxon>Plasmodium</taxon>
        <taxon>Plasmodium (Plasmodium)</taxon>
    </lineage>
</organism>
<evidence type="ECO:0000313" key="4">
    <source>
        <dbReference type="Proteomes" id="UP000078555"/>
    </source>
</evidence>
<dbReference type="AlphaFoldDB" id="A0A1A8YY21"/>
<protein>
    <submittedName>
        <fullName evidence="1">Uncharacterized protein</fullName>
    </submittedName>
</protein>
<gene>
    <name evidence="1" type="ORF">POVWA1_032670</name>
    <name evidence="2" type="ORF">POVWA2_032300</name>
</gene>
<accession>A0A1A8YY21</accession>
<evidence type="ECO:0000313" key="1">
    <source>
        <dbReference type="EMBL" id="SBT36507.1"/>
    </source>
</evidence>
<reference evidence="3 4" key="2">
    <citation type="submission" date="2016-05" db="EMBL/GenBank/DDBJ databases">
        <authorList>
            <person name="Naeem Raeece"/>
        </authorList>
    </citation>
    <scope>NUCLEOTIDE SEQUENCE [LARGE SCALE GENOMIC DNA]</scope>
</reference>
<proteinExistence type="predicted"/>
<sequence>MLTTPPLRSFPVSPLVHPYSIPEAHINCKHKVVRGLKKKGSENFFFEKSVIRKKGKKRHPFDKTRFRLSRFGASVYRRGNDGSQRPICASLRM</sequence>
<evidence type="ECO:0000313" key="2">
    <source>
        <dbReference type="EMBL" id="SBT36879.1"/>
    </source>
</evidence>
<keyword evidence="4" id="KW-1185">Reference proteome</keyword>